<dbReference type="Pfam" id="PF04055">
    <property type="entry name" value="Radical_SAM"/>
    <property type="match status" value="1"/>
</dbReference>
<comment type="cofactor">
    <cofactor evidence="1">
        <name>[4Fe-4S] cluster</name>
        <dbReference type="ChEBI" id="CHEBI:49883"/>
    </cofactor>
</comment>
<dbReference type="GO" id="GO:0051539">
    <property type="term" value="F:4 iron, 4 sulfur cluster binding"/>
    <property type="evidence" value="ECO:0007669"/>
    <property type="project" value="UniProtKB-KW"/>
</dbReference>
<keyword evidence="11" id="KW-0535">Nitrogen fixation</keyword>
<evidence type="ECO:0000256" key="11">
    <source>
        <dbReference type="ARBA" id="ARBA00023231"/>
    </source>
</evidence>
<proteinExistence type="inferred from homology"/>
<protein>
    <recommendedName>
        <fullName evidence="5">FeMo cofactor biosynthesis protein NifB</fullName>
    </recommendedName>
    <alternativeName>
        <fullName evidence="14">Nitrogenase cofactor maturase NifB</fullName>
    </alternativeName>
    <alternativeName>
        <fullName evidence="13">Radical SAM assemblase NifB</fullName>
    </alternativeName>
</protein>
<dbReference type="SUPFAM" id="SSF53146">
    <property type="entry name" value="Nitrogenase accessory factor-like"/>
    <property type="match status" value="1"/>
</dbReference>
<keyword evidence="9" id="KW-0408">Iron</keyword>
<evidence type="ECO:0000256" key="13">
    <source>
        <dbReference type="ARBA" id="ARBA00030926"/>
    </source>
</evidence>
<evidence type="ECO:0000259" key="15">
    <source>
        <dbReference type="PROSITE" id="PS51918"/>
    </source>
</evidence>
<dbReference type="InterPro" id="IPR036105">
    <property type="entry name" value="DiNase_FeMo-co_biosyn_sf"/>
</dbReference>
<evidence type="ECO:0000256" key="4">
    <source>
        <dbReference type="ARBA" id="ARBA00006804"/>
    </source>
</evidence>
<dbReference type="EMBL" id="JAINWA010000003">
    <property type="protein sequence ID" value="MCD1655157.1"/>
    <property type="molecule type" value="Genomic_DNA"/>
</dbReference>
<comment type="caution">
    <text evidence="16">The sequence shown here is derived from an EMBL/GenBank/DDBJ whole genome shotgun (WGS) entry which is preliminary data.</text>
</comment>
<evidence type="ECO:0000256" key="10">
    <source>
        <dbReference type="ARBA" id="ARBA00023014"/>
    </source>
</evidence>
<dbReference type="PROSITE" id="PS01305">
    <property type="entry name" value="MOAA_NIFB_PQQE"/>
    <property type="match status" value="1"/>
</dbReference>
<dbReference type="SUPFAM" id="SSF102114">
    <property type="entry name" value="Radical SAM enzymes"/>
    <property type="match status" value="1"/>
</dbReference>
<keyword evidence="6" id="KW-0004">4Fe-4S</keyword>
<comment type="similarity">
    <text evidence="4">Belongs to the radical SAM superfamily. NifB family.</text>
</comment>
<sequence length="419" mass="44654">MDFSKHPCFSAEARHTTGRIHLPVAPKCNIQCNFCNRKFDCVNESRPGVASTILSPDQALGYLKEVDDRVENLAVVGIAGPGDPFANAEETIATMKKVGEAFPEKILCLATNGLGLLEYVDEIASLNVSHVTVTLNAVYPEIGAKIYSWIRFGSRVLRGVEGAKLLLERQTAAITALKARGVTVKINTVIIPGINDGHAEEVARYAAALGADVQNCIPLMHVEETAFADRPVPDAGEMQALRFAAGKHLRQMSHCARCRADAVGKLGEANTEEIQALLKKAARIGPTDEWPFIAVASREGLFVNCHVGEALQLWIFKNENGKPVLIERRPTPVPGGGDERWEALAKTIPDCFALLASGCGNAPLTILAKRGIAVTAAECLVRDAAEPLFRGEPIPKVLERAAGSCGSGALCSGTGTGCA</sequence>
<evidence type="ECO:0000256" key="9">
    <source>
        <dbReference type="ARBA" id="ARBA00023004"/>
    </source>
</evidence>
<dbReference type="PANTHER" id="PTHR43787">
    <property type="entry name" value="FEMO COFACTOR BIOSYNTHESIS PROTEIN NIFB-RELATED"/>
    <property type="match status" value="1"/>
</dbReference>
<organism evidence="16 17">
    <name type="scientific">Teretinema zuelzerae</name>
    <dbReference type="NCBI Taxonomy" id="156"/>
    <lineage>
        <taxon>Bacteria</taxon>
        <taxon>Pseudomonadati</taxon>
        <taxon>Spirochaetota</taxon>
        <taxon>Spirochaetia</taxon>
        <taxon>Spirochaetales</taxon>
        <taxon>Treponemataceae</taxon>
        <taxon>Teretinema</taxon>
    </lineage>
</organism>
<name>A0AAE3EI83_9SPIR</name>
<dbReference type="Proteomes" id="UP001198163">
    <property type="component" value="Unassembled WGS sequence"/>
</dbReference>
<dbReference type="PANTHER" id="PTHR43787:SF13">
    <property type="entry name" value="FEMO COFACTOR BIOSYNTHESIS PROTEIN NIFB"/>
    <property type="match status" value="1"/>
</dbReference>
<dbReference type="Gene3D" id="3.20.20.70">
    <property type="entry name" value="Aldolase class I"/>
    <property type="match status" value="1"/>
</dbReference>
<dbReference type="InterPro" id="IPR000385">
    <property type="entry name" value="MoaA_NifB_PqqE_Fe-S-bd_CS"/>
</dbReference>
<dbReference type="InterPro" id="IPR003731">
    <property type="entry name" value="Di-Nase_FeMo-co_biosynth"/>
</dbReference>
<comment type="function">
    <text evidence="2">Involved in the biosynthesis of the iron-molybdenum cofactor (FeMo-co or M-cluster) found in the dinitrogenase enzyme of the nitrogenase complex in nitrogen-fixing microorganisms. NifB catalyzes the crucial step of radical SAM-dependent carbide insertion that occurs concomitant with the insertion of a 9th sulfur and the rearrangement/coupling of two [4Fe-4S] clusters into a [8Fe-9S-C] cluster, the precursor to the M-cluster.</text>
</comment>
<evidence type="ECO:0000256" key="12">
    <source>
        <dbReference type="ARBA" id="ARBA00023239"/>
    </source>
</evidence>
<dbReference type="RefSeq" id="WP_230755992.1">
    <property type="nucleotide sequence ID" value="NZ_JAINWA010000003.1"/>
</dbReference>
<evidence type="ECO:0000256" key="3">
    <source>
        <dbReference type="ARBA" id="ARBA00005155"/>
    </source>
</evidence>
<dbReference type="Gene3D" id="3.30.420.130">
    <property type="entry name" value="Dinitrogenase iron-molybdenum cofactor biosynthesis domain"/>
    <property type="match status" value="1"/>
</dbReference>
<dbReference type="GO" id="GO:0032324">
    <property type="term" value="P:molybdopterin cofactor biosynthetic process"/>
    <property type="evidence" value="ECO:0007669"/>
    <property type="project" value="UniProtKB-ARBA"/>
</dbReference>
<evidence type="ECO:0000313" key="17">
    <source>
        <dbReference type="Proteomes" id="UP001198163"/>
    </source>
</evidence>
<dbReference type="AlphaFoldDB" id="A0AAE3EI83"/>
<evidence type="ECO:0000256" key="1">
    <source>
        <dbReference type="ARBA" id="ARBA00001966"/>
    </source>
</evidence>
<dbReference type="Pfam" id="PF02579">
    <property type="entry name" value="Nitro_FeMo-Co"/>
    <property type="match status" value="1"/>
</dbReference>
<evidence type="ECO:0000256" key="2">
    <source>
        <dbReference type="ARBA" id="ARBA00003522"/>
    </source>
</evidence>
<dbReference type="InterPro" id="IPR058240">
    <property type="entry name" value="rSAM_sf"/>
</dbReference>
<evidence type="ECO:0000256" key="7">
    <source>
        <dbReference type="ARBA" id="ARBA00022691"/>
    </source>
</evidence>
<evidence type="ECO:0000313" key="16">
    <source>
        <dbReference type="EMBL" id="MCD1655157.1"/>
    </source>
</evidence>
<reference evidence="16" key="1">
    <citation type="submission" date="2021-08" db="EMBL/GenBank/DDBJ databases">
        <title>Comparative analyses of Brucepasteria parasyntrophica and Teretinema zuelzerae.</title>
        <authorList>
            <person name="Song Y."/>
            <person name="Brune A."/>
        </authorList>
    </citation>
    <scope>NUCLEOTIDE SEQUENCE</scope>
    <source>
        <strain evidence="16">DSM 1903</strain>
    </source>
</reference>
<dbReference type="SFLD" id="SFLDG01068">
    <property type="entry name" value="FeMo_cofactor_biosynthesis_pro"/>
    <property type="match status" value="1"/>
</dbReference>
<dbReference type="InterPro" id="IPR013785">
    <property type="entry name" value="Aldolase_TIM"/>
</dbReference>
<keyword evidence="7" id="KW-0949">S-adenosyl-L-methionine</keyword>
<dbReference type="GO" id="GO:0016829">
    <property type="term" value="F:lyase activity"/>
    <property type="evidence" value="ECO:0007669"/>
    <property type="project" value="UniProtKB-KW"/>
</dbReference>
<dbReference type="PROSITE" id="PS51918">
    <property type="entry name" value="RADICAL_SAM"/>
    <property type="match status" value="1"/>
</dbReference>
<gene>
    <name evidence="16" type="ORF">K7J14_10645</name>
</gene>
<feature type="domain" description="Radical SAM core" evidence="15">
    <location>
        <begin position="14"/>
        <end position="259"/>
    </location>
</feature>
<evidence type="ECO:0000256" key="14">
    <source>
        <dbReference type="ARBA" id="ARBA00032102"/>
    </source>
</evidence>
<dbReference type="SFLD" id="SFLDG01067">
    <property type="entry name" value="SPASM/twitch_domain_containing"/>
    <property type="match status" value="1"/>
</dbReference>
<dbReference type="InterPro" id="IPR007197">
    <property type="entry name" value="rSAM"/>
</dbReference>
<dbReference type="GO" id="GO:0046872">
    <property type="term" value="F:metal ion binding"/>
    <property type="evidence" value="ECO:0007669"/>
    <property type="project" value="UniProtKB-KW"/>
</dbReference>
<keyword evidence="8" id="KW-0479">Metal-binding</keyword>
<keyword evidence="17" id="KW-1185">Reference proteome</keyword>
<keyword evidence="10" id="KW-0411">Iron-sulfur</keyword>
<accession>A0AAE3EI83</accession>
<evidence type="ECO:0000256" key="6">
    <source>
        <dbReference type="ARBA" id="ARBA00022485"/>
    </source>
</evidence>
<dbReference type="SFLD" id="SFLDS00029">
    <property type="entry name" value="Radical_SAM"/>
    <property type="match status" value="1"/>
</dbReference>
<evidence type="ECO:0000256" key="8">
    <source>
        <dbReference type="ARBA" id="ARBA00022723"/>
    </source>
</evidence>
<dbReference type="SFLD" id="SFLDF00281">
    <property type="entry name" value="FeMo_cofactor_biosynthesis_pro"/>
    <property type="match status" value="1"/>
</dbReference>
<comment type="pathway">
    <text evidence="3">Cofactor biosynthesis; Fe-Mo cofactor biosynthesis.</text>
</comment>
<dbReference type="CDD" id="cd01335">
    <property type="entry name" value="Radical_SAM"/>
    <property type="match status" value="1"/>
</dbReference>
<dbReference type="InterPro" id="IPR006638">
    <property type="entry name" value="Elp3/MiaA/NifB-like_rSAM"/>
</dbReference>
<evidence type="ECO:0000256" key="5">
    <source>
        <dbReference type="ARBA" id="ARBA00021702"/>
    </source>
</evidence>
<keyword evidence="12" id="KW-0456">Lyase</keyword>
<dbReference type="SMART" id="SM00729">
    <property type="entry name" value="Elp3"/>
    <property type="match status" value="1"/>
</dbReference>